<dbReference type="InterPro" id="IPR020821">
    <property type="entry name" value="ENPP1-3/EXOG-like_nuc-like"/>
</dbReference>
<dbReference type="AlphaFoldDB" id="A0A1N7F7U9"/>
<protein>
    <submittedName>
        <fullName evidence="6">Endonuclease G</fullName>
    </submittedName>
</protein>
<dbReference type="InterPro" id="IPR044925">
    <property type="entry name" value="His-Me_finger_sf"/>
</dbReference>
<dbReference type="InterPro" id="IPR040255">
    <property type="entry name" value="Non-specific_endonuclease"/>
</dbReference>
<proteinExistence type="predicted"/>
<keyword evidence="6" id="KW-0378">Hydrolase</keyword>
<feature type="domain" description="DNA/RNA non-specific endonuclease/pyrophosphatase/phosphodiesterase" evidence="5">
    <location>
        <begin position="97"/>
        <end position="287"/>
    </location>
</feature>
<dbReference type="Pfam" id="PF01223">
    <property type="entry name" value="Endonuclease_NS"/>
    <property type="match status" value="1"/>
</dbReference>
<dbReference type="InterPro" id="IPR044929">
    <property type="entry name" value="DNA/RNA_non-sp_Endonuclease_sf"/>
</dbReference>
<feature type="active site" description="Proton acceptor" evidence="1">
    <location>
        <position position="162"/>
    </location>
</feature>
<dbReference type="InterPro" id="IPR001604">
    <property type="entry name" value="Endo_G_ENPP1-like_dom"/>
</dbReference>
<feature type="domain" description="ENPP1-3/EXOG-like endonuclease/phosphodiesterase" evidence="4">
    <location>
        <begin position="98"/>
        <end position="287"/>
    </location>
</feature>
<keyword evidence="7" id="KW-1185">Reference proteome</keyword>
<dbReference type="SUPFAM" id="SSF54060">
    <property type="entry name" value="His-Me finger endonucleases"/>
    <property type="match status" value="1"/>
</dbReference>
<dbReference type="SMART" id="SM00892">
    <property type="entry name" value="Endonuclease_NS"/>
    <property type="match status" value="1"/>
</dbReference>
<dbReference type="GO" id="GO:0046872">
    <property type="term" value="F:metal ion binding"/>
    <property type="evidence" value="ECO:0007669"/>
    <property type="project" value="UniProtKB-KW"/>
</dbReference>
<dbReference type="EMBL" id="FTNU01000010">
    <property type="protein sequence ID" value="SIR96305.1"/>
    <property type="molecule type" value="Genomic_DNA"/>
</dbReference>
<evidence type="ECO:0000259" key="4">
    <source>
        <dbReference type="SMART" id="SM00477"/>
    </source>
</evidence>
<gene>
    <name evidence="6" type="ORF">SAMN02745664_11068</name>
</gene>
<dbReference type="GO" id="GO:0016787">
    <property type="term" value="F:hydrolase activity"/>
    <property type="evidence" value="ECO:0007669"/>
    <property type="project" value="InterPro"/>
</dbReference>
<dbReference type="GO" id="GO:0004519">
    <property type="term" value="F:endonuclease activity"/>
    <property type="evidence" value="ECO:0007669"/>
    <property type="project" value="UniProtKB-KW"/>
</dbReference>
<dbReference type="PANTHER" id="PTHR13966:SF5">
    <property type="entry name" value="ENDONUCLEASE G, MITOCHONDRIAL"/>
    <property type="match status" value="1"/>
</dbReference>
<accession>A0A1N7F7U9</accession>
<evidence type="ECO:0000256" key="3">
    <source>
        <dbReference type="SAM" id="SignalP"/>
    </source>
</evidence>
<keyword evidence="6" id="KW-0255">Endonuclease</keyword>
<dbReference type="Gene3D" id="3.40.570.10">
    <property type="entry name" value="Extracellular Endonuclease, subunit A"/>
    <property type="match status" value="1"/>
</dbReference>
<feature type="signal peptide" evidence="3">
    <location>
        <begin position="1"/>
        <end position="22"/>
    </location>
</feature>
<keyword evidence="6" id="KW-0540">Nuclease</keyword>
<feature type="binding site" evidence="2">
    <location>
        <position position="192"/>
    </location>
    <ligand>
        <name>Mg(2+)</name>
        <dbReference type="ChEBI" id="CHEBI:18420"/>
        <note>catalytic</note>
    </ligand>
</feature>
<evidence type="ECO:0000313" key="7">
    <source>
        <dbReference type="Proteomes" id="UP000187495"/>
    </source>
</evidence>
<reference evidence="7" key="1">
    <citation type="submission" date="2017-01" db="EMBL/GenBank/DDBJ databases">
        <authorList>
            <person name="Varghese N."/>
            <person name="Submissions S."/>
        </authorList>
    </citation>
    <scope>NUCLEOTIDE SEQUENCE [LARGE SCALE GENOMIC DNA]</scope>
    <source>
        <strain evidence="7">DSM 21768</strain>
    </source>
</reference>
<dbReference type="STRING" id="34061.B0189_04835"/>
<evidence type="ECO:0000259" key="5">
    <source>
        <dbReference type="SMART" id="SM00892"/>
    </source>
</evidence>
<evidence type="ECO:0000256" key="2">
    <source>
        <dbReference type="PIRSR" id="PIRSR640255-2"/>
    </source>
</evidence>
<dbReference type="PANTHER" id="PTHR13966">
    <property type="entry name" value="ENDONUCLEASE RELATED"/>
    <property type="match status" value="1"/>
</dbReference>
<sequence length="333" mass="36833">MRIFKRLVWVCLTACISQPSLANTASNLTTTITQTITQTINQNRDVLYQAQESTQPAVSISFDGQFDTCRDEFYQQTAPTLVGTAGKKLSTLAQPLCFSGFATLHSGVARTPLWSASRLSKQRIQQARQLSRVDNFHPELRLPATERAELVDYRRSGLDRGHVAPNGDMADNESQYASFSLANIAPQNGEHNRNVWRHIEIATRTLAIQYGEIYVVTGVAFLGKTSERIGGRVLVPSHFFKAVYIPSLSAAGVYFSPNDATGKYQIISLSELASMTGINAMPTLPMHIQNTAYGLPAPMTEKQAEQVLEANANSWLQLAHAAWRYLVELLNRA</sequence>
<organism evidence="6 7">
    <name type="scientific">Moraxella cuniculi DSM 21768</name>
    <dbReference type="NCBI Taxonomy" id="1122245"/>
    <lineage>
        <taxon>Bacteria</taxon>
        <taxon>Pseudomonadati</taxon>
        <taxon>Pseudomonadota</taxon>
        <taxon>Gammaproteobacteria</taxon>
        <taxon>Moraxellales</taxon>
        <taxon>Moraxellaceae</taxon>
        <taxon>Moraxella</taxon>
    </lineage>
</organism>
<evidence type="ECO:0000256" key="1">
    <source>
        <dbReference type="PIRSR" id="PIRSR640255-1"/>
    </source>
</evidence>
<feature type="chain" id="PRO_5012613822" evidence="3">
    <location>
        <begin position="23"/>
        <end position="333"/>
    </location>
</feature>
<keyword evidence="3" id="KW-0732">Signal</keyword>
<dbReference type="GO" id="GO:0003676">
    <property type="term" value="F:nucleic acid binding"/>
    <property type="evidence" value="ECO:0007669"/>
    <property type="project" value="InterPro"/>
</dbReference>
<dbReference type="Proteomes" id="UP000187495">
    <property type="component" value="Unassembled WGS sequence"/>
</dbReference>
<dbReference type="SMART" id="SM00477">
    <property type="entry name" value="NUC"/>
    <property type="match status" value="1"/>
</dbReference>
<keyword evidence="2" id="KW-0479">Metal-binding</keyword>
<evidence type="ECO:0000313" key="6">
    <source>
        <dbReference type="EMBL" id="SIR96305.1"/>
    </source>
</evidence>
<name>A0A1N7F7U9_9GAMM</name>